<dbReference type="InterPro" id="IPR032345">
    <property type="entry name" value="PnbB"/>
</dbReference>
<dbReference type="EMBL" id="JXSL01000030">
    <property type="protein sequence ID" value="KIL97666.1"/>
    <property type="molecule type" value="Genomic_DNA"/>
</dbReference>
<keyword evidence="1" id="KW-0456">Lyase</keyword>
<protein>
    <submittedName>
        <fullName evidence="1">p-hydroxylaminobenzoate lyase</fullName>
    </submittedName>
</protein>
<dbReference type="AlphaFoldDB" id="A0A0C2UXY1"/>
<dbReference type="GO" id="GO:0016829">
    <property type="term" value="F:lyase activity"/>
    <property type="evidence" value="ECO:0007669"/>
    <property type="project" value="UniProtKB-KW"/>
</dbReference>
<dbReference type="Pfam" id="PF16155">
    <property type="entry name" value="PnbB"/>
    <property type="match status" value="1"/>
</dbReference>
<dbReference type="RefSeq" id="WP_009871179.1">
    <property type="nucleotide sequence ID" value="NZ_JXSL01000030.1"/>
</dbReference>
<evidence type="ECO:0000313" key="1">
    <source>
        <dbReference type="EMBL" id="KIL97666.1"/>
    </source>
</evidence>
<dbReference type="Proteomes" id="UP000031971">
    <property type="component" value="Unassembled WGS sequence"/>
</dbReference>
<organism evidence="1 2">
    <name type="scientific">Paramagnetospirillum magnetotacticum MS-1</name>
    <dbReference type="NCBI Taxonomy" id="272627"/>
    <lineage>
        <taxon>Bacteria</taxon>
        <taxon>Pseudomonadati</taxon>
        <taxon>Pseudomonadota</taxon>
        <taxon>Alphaproteobacteria</taxon>
        <taxon>Rhodospirillales</taxon>
        <taxon>Magnetospirillaceae</taxon>
        <taxon>Paramagnetospirillum</taxon>
    </lineage>
</organism>
<sequence>MSKSAFKALVAQVTSSIAGLPVDASLGAVLNARFPEDGELFKSIEAACHKAIGEGWMCENEHGGIRYGRVAEADSELSGFSIDVVHMKDVAGPRHRHPLGEIDMIMSIDPAAKFDGAPRGWLVYGPDSVHRPTLTEGAALVLYLLPDGQIDFSRPK</sequence>
<proteinExistence type="predicted"/>
<dbReference type="STRING" id="272627.CCC_00727"/>
<reference evidence="1 2" key="1">
    <citation type="submission" date="2015-01" db="EMBL/GenBank/DDBJ databases">
        <title>Genome Sequence of Magnetospirillum magnetotacticum Strain MS-1.</title>
        <authorList>
            <person name="Marinov G.K."/>
            <person name="Smalley M.D."/>
            <person name="DeSalvo G."/>
        </authorList>
    </citation>
    <scope>NUCLEOTIDE SEQUENCE [LARGE SCALE GENOMIC DNA]</scope>
    <source>
        <strain evidence="1 2">MS-1</strain>
    </source>
</reference>
<accession>A0A0C2UXY1</accession>
<dbReference type="OrthoDB" id="4467772at2"/>
<name>A0A0C2UXY1_PARME</name>
<comment type="caution">
    <text evidence="1">The sequence shown here is derived from an EMBL/GenBank/DDBJ whole genome shotgun (WGS) entry which is preliminary data.</text>
</comment>
<evidence type="ECO:0000313" key="2">
    <source>
        <dbReference type="Proteomes" id="UP000031971"/>
    </source>
</evidence>
<keyword evidence="2" id="KW-1185">Reference proteome</keyword>
<gene>
    <name evidence="1" type="ORF">CCC_00727</name>
</gene>